<name>W6QTW6_PENRF</name>
<feature type="transmembrane region" description="Helical" evidence="1">
    <location>
        <begin position="211"/>
        <end position="234"/>
    </location>
</feature>
<proteinExistence type="predicted"/>
<evidence type="ECO:0000313" key="3">
    <source>
        <dbReference type="EMBL" id="CDM37589.1"/>
    </source>
</evidence>
<keyword evidence="1" id="KW-0812">Transmembrane</keyword>
<dbReference type="EMBL" id="HG792020">
    <property type="protein sequence ID" value="CDM37589.1"/>
    <property type="molecule type" value="Genomic_DNA"/>
</dbReference>
<dbReference type="OrthoDB" id="5215637at2759"/>
<dbReference type="Proteomes" id="UP000030686">
    <property type="component" value="Unassembled WGS sequence"/>
</dbReference>
<keyword evidence="1" id="KW-1133">Transmembrane helix</keyword>
<keyword evidence="4" id="KW-1185">Reference proteome</keyword>
<dbReference type="OMA" id="CLNVAIQ"/>
<sequence length="284" mass="29988">MESYFRLKGLVLQLSLLSLFTAVFAVDQCYYPNGATSTDTPCYTDGDFSHCCANTSICLTNGLCLSMKQPFSLSRGGCTDSTWRSSRCTDICVKAQGGAGSAVVWLDGSENNATYCCNSVLVDPFSGEKICSNVDGATQTSFKILDGYIIPSAGVLSNFEEISNNTSSFVANGTDTAVTTAVTTAATTPVPTATATATASNENSCNESREIAIGAGVGVPLAAIALLSIGWAFWERRNRKLAALPAAQPTPLFQPSYQVARGHESYHAYELKGSPPKPAELYTA</sequence>
<organism evidence="3 4">
    <name type="scientific">Penicillium roqueforti (strain FM164)</name>
    <dbReference type="NCBI Taxonomy" id="1365484"/>
    <lineage>
        <taxon>Eukaryota</taxon>
        <taxon>Fungi</taxon>
        <taxon>Dikarya</taxon>
        <taxon>Ascomycota</taxon>
        <taxon>Pezizomycotina</taxon>
        <taxon>Eurotiomycetes</taxon>
        <taxon>Eurotiomycetidae</taxon>
        <taxon>Eurotiales</taxon>
        <taxon>Aspergillaceae</taxon>
        <taxon>Penicillium</taxon>
    </lineage>
</organism>
<keyword evidence="1" id="KW-0472">Membrane</keyword>
<keyword evidence="2" id="KW-0732">Signal</keyword>
<reference evidence="3" key="1">
    <citation type="journal article" date="2014" name="Nat. Commun.">
        <title>Multiple recent horizontal transfers of a large genomic region in cheese making fungi.</title>
        <authorList>
            <person name="Cheeseman K."/>
            <person name="Ropars J."/>
            <person name="Renault P."/>
            <person name="Dupont J."/>
            <person name="Gouzy J."/>
            <person name="Branca A."/>
            <person name="Abraham A.L."/>
            <person name="Ceppi M."/>
            <person name="Conseiller E."/>
            <person name="Debuchy R."/>
            <person name="Malagnac F."/>
            <person name="Goarin A."/>
            <person name="Silar P."/>
            <person name="Lacoste S."/>
            <person name="Sallet E."/>
            <person name="Bensimon A."/>
            <person name="Giraud T."/>
            <person name="Brygoo Y."/>
        </authorList>
    </citation>
    <scope>NUCLEOTIDE SEQUENCE [LARGE SCALE GENOMIC DNA]</scope>
    <source>
        <strain evidence="3">FM164</strain>
    </source>
</reference>
<feature type="signal peptide" evidence="2">
    <location>
        <begin position="1"/>
        <end position="25"/>
    </location>
</feature>
<accession>W6QTW6</accession>
<evidence type="ECO:0008006" key="5">
    <source>
        <dbReference type="Google" id="ProtNLM"/>
    </source>
</evidence>
<dbReference type="AlphaFoldDB" id="W6QTW6"/>
<gene>
    <name evidence="3" type="ORF">PROQFM164_S06g000551</name>
</gene>
<protein>
    <recommendedName>
        <fullName evidence="5">Mid2 domain-containing protein</fullName>
    </recommendedName>
</protein>
<evidence type="ECO:0000313" key="4">
    <source>
        <dbReference type="Proteomes" id="UP000030686"/>
    </source>
</evidence>
<evidence type="ECO:0000256" key="1">
    <source>
        <dbReference type="SAM" id="Phobius"/>
    </source>
</evidence>
<feature type="chain" id="PRO_5004882357" description="Mid2 domain-containing protein" evidence="2">
    <location>
        <begin position="26"/>
        <end position="284"/>
    </location>
</feature>
<evidence type="ECO:0000256" key="2">
    <source>
        <dbReference type="SAM" id="SignalP"/>
    </source>
</evidence>
<dbReference type="STRING" id="1365484.W6QTW6"/>